<feature type="region of interest" description="Disordered" evidence="1">
    <location>
        <begin position="1"/>
        <end position="21"/>
    </location>
</feature>
<evidence type="ECO:0000313" key="2">
    <source>
        <dbReference type="EMBL" id="QBX79986.1"/>
    </source>
</evidence>
<feature type="compositionally biased region" description="Polar residues" evidence="1">
    <location>
        <begin position="1"/>
        <end position="11"/>
    </location>
</feature>
<dbReference type="EMBL" id="CP038469">
    <property type="protein sequence ID" value="QBX79986.1"/>
    <property type="molecule type" value="Genomic_DNA"/>
</dbReference>
<organism evidence="2 3">
    <name type="scientific">Citrobacter tructae</name>
    <dbReference type="NCBI Taxonomy" id="2562449"/>
    <lineage>
        <taxon>Bacteria</taxon>
        <taxon>Pseudomonadati</taxon>
        <taxon>Pseudomonadota</taxon>
        <taxon>Gammaproteobacteria</taxon>
        <taxon>Enterobacterales</taxon>
        <taxon>Enterobacteriaceae</taxon>
        <taxon>Citrobacter</taxon>
    </lineage>
</organism>
<proteinExistence type="predicted"/>
<keyword evidence="3" id="KW-1185">Reference proteome</keyword>
<accession>A0ABX5T397</accession>
<evidence type="ECO:0000313" key="3">
    <source>
        <dbReference type="Proteomes" id="UP000296284"/>
    </source>
</evidence>
<dbReference type="RefSeq" id="WP_135322026.1">
    <property type="nucleotide sequence ID" value="NZ_CP038469.1"/>
</dbReference>
<dbReference type="Proteomes" id="UP000296284">
    <property type="component" value="Chromosome"/>
</dbReference>
<name>A0ABX5T397_9ENTR</name>
<evidence type="ECO:0000256" key="1">
    <source>
        <dbReference type="SAM" id="MobiDB-lite"/>
    </source>
</evidence>
<reference evidence="2 3" key="1">
    <citation type="submission" date="2019-03" db="EMBL/GenBank/DDBJ databases">
        <title>Complete genome sequence of Citrobacter sp. SNU WT2 isolated from diseased rainbow trout.</title>
        <authorList>
            <person name="Oh W.T."/>
            <person name="Park S.C."/>
        </authorList>
    </citation>
    <scope>NUCLEOTIDE SEQUENCE [LARGE SCALE GENOMIC DNA]</scope>
    <source>
        <strain evidence="2 3">SNU WT2</strain>
    </source>
</reference>
<gene>
    <name evidence="2" type="ORF">E4Z61_06255</name>
</gene>
<sequence length="348" mass="39874">MPKAHTQSQINEMLKSGEAKQGPLRRAITSVKTGKIISNEIVQSTTLPPAIVTKSDIYIIYNDIDIQQFKKEVRDQTNIILQALRNTAFSNAGVQYQQFLDQFAALMELPTEDHLNLVRSKGIDLYATLENEFVATADEIHPVKNPDQDLEKRFYAVAEANLNLFVHMIIINLAKFNRLDDVQGQLRAKIALFRSKLQTLLNKYVFAGSDGTESQSEIDEWRTLYGWLLLKENDLVTAMAIYDNDENIKGQVTFQKLFSDVMSVFTPQYGRESTHSEIIRETFGYWGIPESRVRIARQIAYYLQQCEQVRSYLDELVFETNNLSDTTMEPNLDIRSLIIHPAEDNLIP</sequence>
<protein>
    <submittedName>
        <fullName evidence="2">Uncharacterized protein</fullName>
    </submittedName>
</protein>